<keyword evidence="2" id="KW-1185">Reference proteome</keyword>
<dbReference type="Proteomes" id="UP001140513">
    <property type="component" value="Unassembled WGS sequence"/>
</dbReference>
<proteinExistence type="predicted"/>
<evidence type="ECO:0000313" key="2">
    <source>
        <dbReference type="Proteomes" id="UP001140513"/>
    </source>
</evidence>
<comment type="caution">
    <text evidence="1">The sequence shown here is derived from an EMBL/GenBank/DDBJ whole genome shotgun (WGS) entry which is preliminary data.</text>
</comment>
<dbReference type="OrthoDB" id="203279at2759"/>
<dbReference type="EMBL" id="JAPEUX010000003">
    <property type="protein sequence ID" value="KAJ4355833.1"/>
    <property type="molecule type" value="Genomic_DNA"/>
</dbReference>
<protein>
    <submittedName>
        <fullName evidence="1">Uncharacterized protein</fullName>
    </submittedName>
</protein>
<organism evidence="1 2">
    <name type="scientific">Didymosphaeria variabile</name>
    <dbReference type="NCBI Taxonomy" id="1932322"/>
    <lineage>
        <taxon>Eukaryota</taxon>
        <taxon>Fungi</taxon>
        <taxon>Dikarya</taxon>
        <taxon>Ascomycota</taxon>
        <taxon>Pezizomycotina</taxon>
        <taxon>Dothideomycetes</taxon>
        <taxon>Pleosporomycetidae</taxon>
        <taxon>Pleosporales</taxon>
        <taxon>Massarineae</taxon>
        <taxon>Didymosphaeriaceae</taxon>
        <taxon>Didymosphaeria</taxon>
    </lineage>
</organism>
<gene>
    <name evidence="1" type="ORF">N0V89_003854</name>
</gene>
<sequence length="78" mass="9065">MDPKHRNAAALRSKEDLSWQRINDLLNEFLNQYRAILAVAREDNNPDFSQSAQKELSIKEGAMAIVRFPDRVHHLHAR</sequence>
<accession>A0A9W8XR23</accession>
<dbReference type="GeneID" id="80907384"/>
<dbReference type="AlphaFoldDB" id="A0A9W8XR23"/>
<reference evidence="1" key="1">
    <citation type="submission" date="2022-10" db="EMBL/GenBank/DDBJ databases">
        <title>Tapping the CABI collections for fungal endophytes: first genome assemblies for Collariella, Neodidymelliopsis, Ascochyta clinopodiicola, Didymella pomorum, Didymosphaeria variabile, Neocosmospora piperis and Neocucurbitaria cava.</title>
        <authorList>
            <person name="Hill R."/>
        </authorList>
    </citation>
    <scope>NUCLEOTIDE SEQUENCE</scope>
    <source>
        <strain evidence="1">IMI 356815</strain>
    </source>
</reference>
<evidence type="ECO:0000313" key="1">
    <source>
        <dbReference type="EMBL" id="KAJ4355833.1"/>
    </source>
</evidence>
<name>A0A9W8XR23_9PLEO</name>
<dbReference type="RefSeq" id="XP_056072959.1">
    <property type="nucleotide sequence ID" value="XM_056212651.1"/>
</dbReference>